<dbReference type="Proteomes" id="UP000187059">
    <property type="component" value="Chromosome"/>
</dbReference>
<accession>A0A1P8UWD2</accession>
<dbReference type="KEGG" id="paby:Ga0080574_TMP3373"/>
<evidence type="ECO:0000313" key="2">
    <source>
        <dbReference type="Proteomes" id="UP000187059"/>
    </source>
</evidence>
<dbReference type="AlphaFoldDB" id="A0A1P8UWD2"/>
<evidence type="ECO:0000313" key="1">
    <source>
        <dbReference type="EMBL" id="APZ53707.1"/>
    </source>
</evidence>
<organism evidence="1 2">
    <name type="scientific">Salipiger abyssi</name>
    <dbReference type="NCBI Taxonomy" id="1250539"/>
    <lineage>
        <taxon>Bacteria</taxon>
        <taxon>Pseudomonadati</taxon>
        <taxon>Pseudomonadota</taxon>
        <taxon>Alphaproteobacteria</taxon>
        <taxon>Rhodobacterales</taxon>
        <taxon>Roseobacteraceae</taxon>
        <taxon>Salipiger</taxon>
    </lineage>
</organism>
<sequence length="46" mass="4956">MRRAPTATAGAALQCVALEVSKLEILIWNSGAALQYRFYVIGAPSF</sequence>
<proteinExistence type="predicted"/>
<keyword evidence="2" id="KW-1185">Reference proteome</keyword>
<gene>
    <name evidence="1" type="ORF">Ga0080574_TMP3373</name>
</gene>
<name>A0A1P8UWD2_9RHOB</name>
<protein>
    <submittedName>
        <fullName evidence="1">Uncharacterized protein</fullName>
    </submittedName>
</protein>
<dbReference type="EMBL" id="CP015093">
    <property type="protein sequence ID" value="APZ53707.1"/>
    <property type="molecule type" value="Genomic_DNA"/>
</dbReference>
<reference evidence="1 2" key="1">
    <citation type="submission" date="2016-04" db="EMBL/GenBank/DDBJ databases">
        <title>Deep-sea bacteria in the southern Pacific.</title>
        <authorList>
            <person name="Tang K."/>
        </authorList>
    </citation>
    <scope>NUCLEOTIDE SEQUENCE [LARGE SCALE GENOMIC DNA]</scope>
    <source>
        <strain evidence="1 2">JLT2014</strain>
    </source>
</reference>